<dbReference type="PANTHER" id="PTHR12972:SF0">
    <property type="entry name" value="PROTEIN DOWNSTREAM NEIGHBOR OF SON"/>
    <property type="match status" value="1"/>
</dbReference>
<protein>
    <submittedName>
        <fullName evidence="5">Uncharacterized protein</fullName>
    </submittedName>
</protein>
<dbReference type="AlphaFoldDB" id="D7SNM6"/>
<gene>
    <name evidence="5" type="ordered locus">VIT_05s0029g00810</name>
</gene>
<keyword evidence="6" id="KW-1185">Reference proteome</keyword>
<accession>D7SNM6</accession>
<dbReference type="InterPro" id="IPR024861">
    <property type="entry name" value="Donson"/>
</dbReference>
<dbReference type="STRING" id="29760.D7SNM6"/>
<keyword evidence="3" id="KW-0539">Nucleus</keyword>
<dbReference type="eggNOG" id="ENOG502QV9V">
    <property type="taxonomic scope" value="Eukaryota"/>
</dbReference>
<evidence type="ECO:0000256" key="4">
    <source>
        <dbReference type="ARBA" id="ARBA00025806"/>
    </source>
</evidence>
<evidence type="ECO:0000256" key="3">
    <source>
        <dbReference type="ARBA" id="ARBA00023242"/>
    </source>
</evidence>
<sequence length="179" mass="19815">MPLCRSKVEQVTTEDLVELSEIEKHMLGQTRCLGSISDVDNSPQSLLSFSGNKDVHALYDFMLNYRSFLTSLTSVDVPLLCSPVPFQNAALSAPEVNCRELKRADHVAFPLKGSKMKDEANESVRTVLQQARKPTPKQQQESTYAFGIPEAVVACYMHSAFLKGLKYANASFTARLSPV</sequence>
<comment type="similarity">
    <text evidence="4">Belongs to the DONSON family.</text>
</comment>
<evidence type="ECO:0000256" key="2">
    <source>
        <dbReference type="ARBA" id="ARBA00022473"/>
    </source>
</evidence>
<dbReference type="HOGENOM" id="CLU_1506034_0_0_1"/>
<comment type="subcellular location">
    <subcellularLocation>
        <location evidence="1">Nucleus</location>
    </subcellularLocation>
</comment>
<dbReference type="PaxDb" id="29760-VIT_05s0029g00810.t01"/>
<dbReference type="InParanoid" id="D7SNM6"/>
<proteinExistence type="inferred from homology"/>
<name>D7SNM6_VITVI</name>
<reference evidence="6" key="1">
    <citation type="journal article" date="2007" name="Nature">
        <title>The grapevine genome sequence suggests ancestral hexaploidization in major angiosperm phyla.</title>
        <authorList>
            <consortium name="The French-Italian Public Consortium for Grapevine Genome Characterization."/>
            <person name="Jaillon O."/>
            <person name="Aury J.-M."/>
            <person name="Noel B."/>
            <person name="Policriti A."/>
            <person name="Clepet C."/>
            <person name="Casagrande A."/>
            <person name="Choisne N."/>
            <person name="Aubourg S."/>
            <person name="Vitulo N."/>
            <person name="Jubin C."/>
            <person name="Vezzi A."/>
            <person name="Legeai F."/>
            <person name="Hugueney P."/>
            <person name="Dasilva C."/>
            <person name="Horner D."/>
            <person name="Mica E."/>
            <person name="Jublot D."/>
            <person name="Poulain J."/>
            <person name="Bruyere C."/>
            <person name="Billault A."/>
            <person name="Segurens B."/>
            <person name="Gouyvenoux M."/>
            <person name="Ugarte E."/>
            <person name="Cattonaro F."/>
            <person name="Anthouard V."/>
            <person name="Vico V."/>
            <person name="Del Fabbro C."/>
            <person name="Alaux M."/>
            <person name="Di Gaspero G."/>
            <person name="Dumas V."/>
            <person name="Felice N."/>
            <person name="Paillard S."/>
            <person name="Juman I."/>
            <person name="Moroldo M."/>
            <person name="Scalabrin S."/>
            <person name="Canaguier A."/>
            <person name="Le Clainche I."/>
            <person name="Malacrida G."/>
            <person name="Durand E."/>
            <person name="Pesole G."/>
            <person name="Laucou V."/>
            <person name="Chatelet P."/>
            <person name="Merdinoglu D."/>
            <person name="Delledonne M."/>
            <person name="Pezzotti M."/>
            <person name="Lecharny A."/>
            <person name="Scarpelli C."/>
            <person name="Artiguenave F."/>
            <person name="Pe M.E."/>
            <person name="Valle G."/>
            <person name="Morgante M."/>
            <person name="Caboche M."/>
            <person name="Adam-Blondon A.-F."/>
            <person name="Weissenbach J."/>
            <person name="Quetier F."/>
            <person name="Wincker P."/>
        </authorList>
    </citation>
    <scope>NUCLEOTIDE SEQUENCE [LARGE SCALE GENOMIC DNA]</scope>
    <source>
        <strain evidence="6">cv. Pinot noir / PN40024</strain>
    </source>
</reference>
<dbReference type="EMBL" id="FN594958">
    <property type="protein sequence ID" value="CBI17255.3"/>
    <property type="molecule type" value="Genomic_DNA"/>
</dbReference>
<evidence type="ECO:0000313" key="5">
    <source>
        <dbReference type="EMBL" id="CBI17255.3"/>
    </source>
</evidence>
<dbReference type="OrthoDB" id="534063at2759"/>
<evidence type="ECO:0000256" key="1">
    <source>
        <dbReference type="ARBA" id="ARBA00004123"/>
    </source>
</evidence>
<dbReference type="GO" id="GO:0005634">
    <property type="term" value="C:nucleus"/>
    <property type="evidence" value="ECO:0007669"/>
    <property type="project" value="UniProtKB-SubCell"/>
</dbReference>
<evidence type="ECO:0000313" key="6">
    <source>
        <dbReference type="Proteomes" id="UP000009183"/>
    </source>
</evidence>
<organism evidence="5 6">
    <name type="scientific">Vitis vinifera</name>
    <name type="common">Grape</name>
    <dbReference type="NCBI Taxonomy" id="29760"/>
    <lineage>
        <taxon>Eukaryota</taxon>
        <taxon>Viridiplantae</taxon>
        <taxon>Streptophyta</taxon>
        <taxon>Embryophyta</taxon>
        <taxon>Tracheophyta</taxon>
        <taxon>Spermatophyta</taxon>
        <taxon>Magnoliopsida</taxon>
        <taxon>eudicotyledons</taxon>
        <taxon>Gunneridae</taxon>
        <taxon>Pentapetalae</taxon>
        <taxon>rosids</taxon>
        <taxon>Vitales</taxon>
        <taxon>Vitaceae</taxon>
        <taxon>Viteae</taxon>
        <taxon>Vitis</taxon>
    </lineage>
</organism>
<dbReference type="Proteomes" id="UP000009183">
    <property type="component" value="Chromosome 5"/>
</dbReference>
<keyword evidence="2" id="KW-0217">Developmental protein</keyword>
<dbReference type="PANTHER" id="PTHR12972">
    <property type="entry name" value="DOWNSTREAM NEIGHBOR OF SON"/>
    <property type="match status" value="1"/>
</dbReference>